<comment type="caution">
    <text evidence="1">The sequence shown here is derived from an EMBL/GenBank/DDBJ whole genome shotgun (WGS) entry which is preliminary data.</text>
</comment>
<dbReference type="Proteomes" id="UP000652477">
    <property type="component" value="Unassembled WGS sequence"/>
</dbReference>
<organism evidence="1 2">
    <name type="scientific">Mediterraneibacter hominis</name>
    <dbReference type="NCBI Taxonomy" id="2763054"/>
    <lineage>
        <taxon>Bacteria</taxon>
        <taxon>Bacillati</taxon>
        <taxon>Bacillota</taxon>
        <taxon>Clostridia</taxon>
        <taxon>Lachnospirales</taxon>
        <taxon>Lachnospiraceae</taxon>
        <taxon>Mediterraneibacter</taxon>
    </lineage>
</organism>
<accession>A0A923LH54</accession>
<dbReference type="RefSeq" id="WP_186874836.1">
    <property type="nucleotide sequence ID" value="NZ_JACOPF010000001.1"/>
</dbReference>
<evidence type="ECO:0000313" key="2">
    <source>
        <dbReference type="Proteomes" id="UP000652477"/>
    </source>
</evidence>
<protein>
    <submittedName>
        <fullName evidence="1">Uncharacterized protein</fullName>
    </submittedName>
</protein>
<reference evidence="1" key="1">
    <citation type="submission" date="2020-08" db="EMBL/GenBank/DDBJ databases">
        <title>Genome public.</title>
        <authorList>
            <person name="Liu C."/>
            <person name="Sun Q."/>
        </authorList>
    </citation>
    <scope>NUCLEOTIDE SEQUENCE</scope>
    <source>
        <strain evidence="1">NSJ-55</strain>
    </source>
</reference>
<keyword evidence="2" id="KW-1185">Reference proteome</keyword>
<name>A0A923LH54_9FIRM</name>
<sequence length="322" mass="37522">MNSPKVIDESVEFKIPRALQQFNPQNPKHKFKCTCCGKGFSVQKGNFQKSNSPLFQSNDGFLPWCKECTDKYVNILTAFYSGNEEHAIGHFCQQADWVYELEVLKMAKEISGDRSRISHYAAKKNLNVDGRKTYCDSIKYNYKLNQYNIIQSKEQVKSENYSVSGAAVDRWGVGFTEIDYKNLDDHYRMLKNNNPNCDSNQEIFIKSLCNLNMLMVRALKDGDSDKYVKLSEQYSKTFTKAGLKTVEEKDSSNDETFCMTLGFISEYTPEEFYKDKKLYEDWDNIGEYIDRHITRPMINLETGSDIRDKEFYVPNEDEYEDE</sequence>
<evidence type="ECO:0000313" key="1">
    <source>
        <dbReference type="EMBL" id="MBC5688204.1"/>
    </source>
</evidence>
<dbReference type="AlphaFoldDB" id="A0A923LH54"/>
<gene>
    <name evidence="1" type="ORF">H8S37_04580</name>
</gene>
<proteinExistence type="predicted"/>
<dbReference type="EMBL" id="JACOPF010000001">
    <property type="protein sequence ID" value="MBC5688204.1"/>
    <property type="molecule type" value="Genomic_DNA"/>
</dbReference>